<keyword evidence="3" id="KW-0408">Iron</keyword>
<evidence type="ECO:0000313" key="5">
    <source>
        <dbReference type="EMBL" id="SKA88084.1"/>
    </source>
</evidence>
<dbReference type="EMBL" id="FUYJ01000001">
    <property type="protein sequence ID" value="SKA88084.1"/>
    <property type="molecule type" value="Genomic_DNA"/>
</dbReference>
<keyword evidence="6" id="KW-1185">Reference proteome</keyword>
<evidence type="ECO:0000256" key="2">
    <source>
        <dbReference type="ARBA" id="ARBA00017228"/>
    </source>
</evidence>
<dbReference type="AlphaFoldDB" id="A0A1T4XER1"/>
<keyword evidence="3" id="KW-0963">Cytoplasm</keyword>
<dbReference type="RefSeq" id="WP_009496923.1">
    <property type="nucleotide sequence ID" value="NZ_FUYJ01000001.1"/>
</dbReference>
<sequence>MRGVYIHIPFCQQICHYCDFNKVFLKNQPVDQYIESIGKEFQLMKEAGHSFEQVETVFLGGGTPTALSVLQLDRLLTIVGQYIDVPSLREFTTEANPDDLSEAQLFILKEKGVNRLSIGVQSFNERLLKQIGRTHSVEDVERVITTARSIGFENISLDLMYGLPNQTVSEWQETLDRALALDLPHYSAYSLIVEPKTVFYNRMIKGKLPLPGVDTETEMFEMVIDRMNAANRQQYEISNFAIPGYPSFHNLIYWENSHYAGIGAGAHGYLGTKRYANVGPLKHYIDHLEEGILPLKEVHEVTAGESMEEEMFLGLRKIEGVSMEHFARKFGRPIQEVFGQSIEKLQQQGLLQMKEDRLCLTKKGVFQGNTVFEQFLLEE</sequence>
<dbReference type="PANTHER" id="PTHR13932:SF5">
    <property type="entry name" value="RADICAL S-ADENOSYL METHIONINE DOMAIN-CONTAINING PROTEIN 1, MITOCHONDRIAL"/>
    <property type="match status" value="1"/>
</dbReference>
<dbReference type="InterPro" id="IPR058240">
    <property type="entry name" value="rSAM_sf"/>
</dbReference>
<reference evidence="6" key="1">
    <citation type="submission" date="2017-02" db="EMBL/GenBank/DDBJ databases">
        <authorList>
            <person name="Varghese N."/>
            <person name="Submissions S."/>
        </authorList>
    </citation>
    <scope>NUCLEOTIDE SEQUENCE [LARGE SCALE GENOMIC DNA]</scope>
    <source>
        <strain evidence="6">DSM 23966</strain>
    </source>
</reference>
<name>A0A1T4XER1_9BACL</name>
<comment type="similarity">
    <text evidence="1">Belongs to the anaerobic coproporphyrinogen-III oxidase family. HemW subfamily.</text>
</comment>
<dbReference type="Gene3D" id="3.80.30.20">
    <property type="entry name" value="tm_1862 like domain"/>
    <property type="match status" value="1"/>
</dbReference>
<dbReference type="SFLD" id="SFLDF00562">
    <property type="entry name" value="HemN-like__clustered_with_heat"/>
    <property type="match status" value="1"/>
</dbReference>
<dbReference type="SFLD" id="SFLDG01065">
    <property type="entry name" value="anaerobic_coproporphyrinogen-I"/>
    <property type="match status" value="1"/>
</dbReference>
<dbReference type="GO" id="GO:0004109">
    <property type="term" value="F:coproporphyrinogen oxidase activity"/>
    <property type="evidence" value="ECO:0007669"/>
    <property type="project" value="InterPro"/>
</dbReference>
<dbReference type="Pfam" id="PF06969">
    <property type="entry name" value="HemN_C"/>
    <property type="match status" value="1"/>
</dbReference>
<dbReference type="SFLD" id="SFLDS00029">
    <property type="entry name" value="Radical_SAM"/>
    <property type="match status" value="1"/>
</dbReference>
<dbReference type="SFLD" id="SFLDG01082">
    <property type="entry name" value="B12-binding_domain_containing"/>
    <property type="match status" value="1"/>
</dbReference>
<dbReference type="PROSITE" id="PS51918">
    <property type="entry name" value="RADICAL_SAM"/>
    <property type="match status" value="1"/>
</dbReference>
<dbReference type="GO" id="GO:0006779">
    <property type="term" value="P:porphyrin-containing compound biosynthetic process"/>
    <property type="evidence" value="ECO:0007669"/>
    <property type="project" value="InterPro"/>
</dbReference>
<organism evidence="5 6">
    <name type="scientific">Sporosarcina newyorkensis</name>
    <dbReference type="NCBI Taxonomy" id="759851"/>
    <lineage>
        <taxon>Bacteria</taxon>
        <taxon>Bacillati</taxon>
        <taxon>Bacillota</taxon>
        <taxon>Bacilli</taxon>
        <taxon>Bacillales</taxon>
        <taxon>Caryophanaceae</taxon>
        <taxon>Sporosarcina</taxon>
    </lineage>
</organism>
<evidence type="ECO:0000259" key="4">
    <source>
        <dbReference type="PROSITE" id="PS51918"/>
    </source>
</evidence>
<gene>
    <name evidence="5" type="ORF">SAMN04244570_0622</name>
</gene>
<protein>
    <recommendedName>
        <fullName evidence="2 3">Heme chaperone HemW</fullName>
    </recommendedName>
</protein>
<dbReference type="InterPro" id="IPR007197">
    <property type="entry name" value="rSAM"/>
</dbReference>
<dbReference type="CDD" id="cd01335">
    <property type="entry name" value="Radical_SAM"/>
    <property type="match status" value="1"/>
</dbReference>
<dbReference type="GO" id="GO:0051539">
    <property type="term" value="F:4 iron, 4 sulfur cluster binding"/>
    <property type="evidence" value="ECO:0007669"/>
    <property type="project" value="UniProtKB-UniRule"/>
</dbReference>
<dbReference type="PANTHER" id="PTHR13932">
    <property type="entry name" value="COPROPORPHYRINIGEN III OXIDASE"/>
    <property type="match status" value="1"/>
</dbReference>
<proteinExistence type="inferred from homology"/>
<comment type="subcellular location">
    <subcellularLocation>
        <location evidence="3">Cytoplasm</location>
    </subcellularLocation>
</comment>
<dbReference type="InterPro" id="IPR006638">
    <property type="entry name" value="Elp3/MiaA/NifB-like_rSAM"/>
</dbReference>
<comment type="function">
    <text evidence="3">Probably acts as a heme chaperone, transferring heme to an unknown acceptor. Binds one molecule of heme per monomer, possibly covalently. Binds 1 [4Fe-4S] cluster. The cluster is coordinated with 3 cysteines and an exchangeable S-adenosyl-L-methionine.</text>
</comment>
<dbReference type="SUPFAM" id="SSF102114">
    <property type="entry name" value="Radical SAM enzymes"/>
    <property type="match status" value="1"/>
</dbReference>
<dbReference type="SFLD" id="SFLDF00288">
    <property type="entry name" value="HemN-like__clustered_with_nucl"/>
    <property type="match status" value="1"/>
</dbReference>
<dbReference type="InterPro" id="IPR023404">
    <property type="entry name" value="rSAM_horseshoe"/>
</dbReference>
<dbReference type="GO" id="GO:0046872">
    <property type="term" value="F:metal ion binding"/>
    <property type="evidence" value="ECO:0007669"/>
    <property type="project" value="UniProtKB-UniRule"/>
</dbReference>
<dbReference type="Proteomes" id="UP000190042">
    <property type="component" value="Unassembled WGS sequence"/>
</dbReference>
<evidence type="ECO:0000313" key="6">
    <source>
        <dbReference type="Proteomes" id="UP000190042"/>
    </source>
</evidence>
<accession>A0A1T4XER1</accession>
<feature type="domain" description="Radical SAM core" evidence="4">
    <location>
        <begin position="1"/>
        <end position="230"/>
    </location>
</feature>
<keyword evidence="3" id="KW-0949">S-adenosyl-L-methionine</keyword>
<evidence type="ECO:0000256" key="1">
    <source>
        <dbReference type="ARBA" id="ARBA00006100"/>
    </source>
</evidence>
<dbReference type="GO" id="GO:0005737">
    <property type="term" value="C:cytoplasm"/>
    <property type="evidence" value="ECO:0007669"/>
    <property type="project" value="UniProtKB-SubCell"/>
</dbReference>
<evidence type="ECO:0000256" key="3">
    <source>
        <dbReference type="RuleBase" id="RU364116"/>
    </source>
</evidence>
<dbReference type="NCBIfam" id="TIGR00539">
    <property type="entry name" value="hemN_rel"/>
    <property type="match status" value="1"/>
</dbReference>
<keyword evidence="3" id="KW-0411">Iron-sulfur</keyword>
<keyword evidence="3" id="KW-0479">Metal-binding</keyword>
<keyword evidence="3" id="KW-0143">Chaperone</keyword>
<dbReference type="SMART" id="SM00729">
    <property type="entry name" value="Elp3"/>
    <property type="match status" value="1"/>
</dbReference>
<dbReference type="Pfam" id="PF04055">
    <property type="entry name" value="Radical_SAM"/>
    <property type="match status" value="1"/>
</dbReference>
<dbReference type="InterPro" id="IPR034505">
    <property type="entry name" value="Coproporphyrinogen-III_oxidase"/>
</dbReference>
<keyword evidence="3" id="KW-0004">4Fe-4S</keyword>
<keyword evidence="3" id="KW-0349">Heme</keyword>
<dbReference type="InterPro" id="IPR004559">
    <property type="entry name" value="HemW-like"/>
</dbReference>
<dbReference type="InterPro" id="IPR010723">
    <property type="entry name" value="HemN_C"/>
</dbReference>